<dbReference type="AlphaFoldDB" id="A0A3M7SD98"/>
<comment type="caution">
    <text evidence="1">The sequence shown here is derived from an EMBL/GenBank/DDBJ whole genome shotgun (WGS) entry which is preliminary data.</text>
</comment>
<evidence type="ECO:0000313" key="2">
    <source>
        <dbReference type="Proteomes" id="UP000276133"/>
    </source>
</evidence>
<proteinExistence type="predicted"/>
<accession>A0A3M7SD98</accession>
<dbReference type="EMBL" id="REGN01001578">
    <property type="protein sequence ID" value="RNA33793.1"/>
    <property type="molecule type" value="Genomic_DNA"/>
</dbReference>
<evidence type="ECO:0000313" key="1">
    <source>
        <dbReference type="EMBL" id="RNA33793.1"/>
    </source>
</evidence>
<dbReference type="Proteomes" id="UP000276133">
    <property type="component" value="Unassembled WGS sequence"/>
</dbReference>
<keyword evidence="2" id="KW-1185">Reference proteome</keyword>
<name>A0A3M7SD98_BRAPC</name>
<reference evidence="1 2" key="1">
    <citation type="journal article" date="2018" name="Sci. Rep.">
        <title>Genomic signatures of local adaptation to the degree of environmental predictability in rotifers.</title>
        <authorList>
            <person name="Franch-Gras L."/>
            <person name="Hahn C."/>
            <person name="Garcia-Roger E.M."/>
            <person name="Carmona M.J."/>
            <person name="Serra M."/>
            <person name="Gomez A."/>
        </authorList>
    </citation>
    <scope>NUCLEOTIDE SEQUENCE [LARGE SCALE GENOMIC DNA]</scope>
    <source>
        <strain evidence="1">HYR1</strain>
    </source>
</reference>
<protein>
    <submittedName>
        <fullName evidence="1">Uncharacterized protein</fullName>
    </submittedName>
</protein>
<gene>
    <name evidence="1" type="ORF">BpHYR1_046990</name>
</gene>
<sequence length="128" mass="15886">MKRVLKFERNRLVYWYKLKKFGYFSYQITKLNPKRFLDLLKSLTLRKRFSFDIDCEEKIFLSIYSSDLTFVFLRKITFEMLKKLKICDEIEMTYSGDLITVFYEKLPVWNFTKFYLTYQSKVNFFVRF</sequence>
<organism evidence="1 2">
    <name type="scientific">Brachionus plicatilis</name>
    <name type="common">Marine rotifer</name>
    <name type="synonym">Brachionus muelleri</name>
    <dbReference type="NCBI Taxonomy" id="10195"/>
    <lineage>
        <taxon>Eukaryota</taxon>
        <taxon>Metazoa</taxon>
        <taxon>Spiralia</taxon>
        <taxon>Gnathifera</taxon>
        <taxon>Rotifera</taxon>
        <taxon>Eurotatoria</taxon>
        <taxon>Monogononta</taxon>
        <taxon>Pseudotrocha</taxon>
        <taxon>Ploima</taxon>
        <taxon>Brachionidae</taxon>
        <taxon>Brachionus</taxon>
    </lineage>
</organism>